<dbReference type="EMBL" id="CADEPI010000173">
    <property type="protein sequence ID" value="CAB3378852.1"/>
    <property type="molecule type" value="Genomic_DNA"/>
</dbReference>
<reference evidence="8 9" key="1">
    <citation type="submission" date="2020-04" db="EMBL/GenBank/DDBJ databases">
        <authorList>
            <person name="Alioto T."/>
            <person name="Alioto T."/>
            <person name="Gomez Garrido J."/>
        </authorList>
    </citation>
    <scope>NUCLEOTIDE SEQUENCE [LARGE SCALE GENOMIC DNA]</scope>
</reference>
<feature type="transmembrane region" description="Helical" evidence="5">
    <location>
        <begin position="324"/>
        <end position="343"/>
    </location>
</feature>
<feature type="transmembrane region" description="Helical" evidence="5">
    <location>
        <begin position="708"/>
        <end position="727"/>
    </location>
</feature>
<dbReference type="InterPro" id="IPR017981">
    <property type="entry name" value="GPCR_2-like_7TM"/>
</dbReference>
<comment type="subcellular location">
    <subcellularLocation>
        <location evidence="1">Membrane</location>
        <topology evidence="1">Multi-pass membrane protein</topology>
    </subcellularLocation>
</comment>
<evidence type="ECO:0000313" key="8">
    <source>
        <dbReference type="EMBL" id="CAB3378852.1"/>
    </source>
</evidence>
<evidence type="ECO:0000256" key="2">
    <source>
        <dbReference type="ARBA" id="ARBA00022692"/>
    </source>
</evidence>
<feature type="domain" description="G-protein coupled receptors family 2 profile 2" evidence="7">
    <location>
        <begin position="597"/>
        <end position="850"/>
    </location>
</feature>
<evidence type="ECO:0000313" key="9">
    <source>
        <dbReference type="Proteomes" id="UP000494165"/>
    </source>
</evidence>
<dbReference type="GO" id="GO:0016020">
    <property type="term" value="C:membrane"/>
    <property type="evidence" value="ECO:0007669"/>
    <property type="project" value="UniProtKB-SubCell"/>
</dbReference>
<feature type="transmembrane region" description="Helical" evidence="5">
    <location>
        <begin position="631"/>
        <end position="649"/>
    </location>
</feature>
<dbReference type="Pfam" id="PF00002">
    <property type="entry name" value="7tm_2"/>
    <property type="match status" value="2"/>
</dbReference>
<feature type="transmembrane region" description="Helical" evidence="5">
    <location>
        <begin position="253"/>
        <end position="272"/>
    </location>
</feature>
<keyword evidence="2 5" id="KW-0812">Transmembrane</keyword>
<dbReference type="InterPro" id="IPR000832">
    <property type="entry name" value="GPCR_2_secretin-like"/>
</dbReference>
<feature type="transmembrane region" description="Helical" evidence="5">
    <location>
        <begin position="678"/>
        <end position="696"/>
    </location>
</feature>
<accession>A0A8S1DG64</accession>
<feature type="signal peptide" evidence="6">
    <location>
        <begin position="1"/>
        <end position="17"/>
    </location>
</feature>
<feature type="transmembrane region" description="Helical" evidence="5">
    <location>
        <begin position="600"/>
        <end position="619"/>
    </location>
</feature>
<dbReference type="InterPro" id="IPR052808">
    <property type="entry name" value="GPCR_Mth-like"/>
</dbReference>
<dbReference type="PANTHER" id="PTHR46953:SF1">
    <property type="entry name" value="G-PROTEIN COUPLED RECEPTOR MTH-LIKE 1-RELATED"/>
    <property type="match status" value="1"/>
</dbReference>
<dbReference type="Gene3D" id="1.20.1070.10">
    <property type="entry name" value="Rhodopsin 7-helix transmembrane proteins"/>
    <property type="match status" value="2"/>
</dbReference>
<gene>
    <name evidence="8" type="ORF">CLODIP_2_CD00565</name>
</gene>
<feature type="transmembrane region" description="Helical" evidence="5">
    <location>
        <begin position="802"/>
        <end position="820"/>
    </location>
</feature>
<protein>
    <recommendedName>
        <fullName evidence="7">G-protein coupled receptors family 2 profile 2 domain-containing protein</fullName>
    </recommendedName>
</protein>
<evidence type="ECO:0000256" key="3">
    <source>
        <dbReference type="ARBA" id="ARBA00022989"/>
    </source>
</evidence>
<feature type="transmembrane region" description="Helical" evidence="5">
    <location>
        <begin position="182"/>
        <end position="203"/>
    </location>
</feature>
<evidence type="ECO:0000256" key="6">
    <source>
        <dbReference type="SAM" id="SignalP"/>
    </source>
</evidence>
<evidence type="ECO:0000256" key="4">
    <source>
        <dbReference type="ARBA" id="ARBA00023136"/>
    </source>
</evidence>
<dbReference type="PROSITE" id="PS50261">
    <property type="entry name" value="G_PROTEIN_RECEP_F2_4"/>
    <property type="match status" value="1"/>
</dbReference>
<feature type="transmembrane region" description="Helical" evidence="5">
    <location>
        <begin position="215"/>
        <end position="233"/>
    </location>
</feature>
<keyword evidence="3 5" id="KW-1133">Transmembrane helix</keyword>
<keyword evidence="4 5" id="KW-0472">Membrane</keyword>
<keyword evidence="9" id="KW-1185">Reference proteome</keyword>
<dbReference type="Proteomes" id="UP000494165">
    <property type="component" value="Unassembled WGS sequence"/>
</dbReference>
<feature type="chain" id="PRO_5035910665" description="G-protein coupled receptors family 2 profile 2 domain-containing protein" evidence="6">
    <location>
        <begin position="18"/>
        <end position="853"/>
    </location>
</feature>
<evidence type="ECO:0000256" key="5">
    <source>
        <dbReference type="SAM" id="Phobius"/>
    </source>
</evidence>
<feature type="transmembrane region" description="Helical" evidence="5">
    <location>
        <begin position="284"/>
        <end position="309"/>
    </location>
</feature>
<evidence type="ECO:0000259" key="7">
    <source>
        <dbReference type="PROSITE" id="PS50261"/>
    </source>
</evidence>
<evidence type="ECO:0000256" key="1">
    <source>
        <dbReference type="ARBA" id="ARBA00004141"/>
    </source>
</evidence>
<feature type="transmembrane region" description="Helical" evidence="5">
    <location>
        <begin position="826"/>
        <end position="849"/>
    </location>
</feature>
<dbReference type="GO" id="GO:0004930">
    <property type="term" value="F:G protein-coupled receptor activity"/>
    <property type="evidence" value="ECO:0007669"/>
    <property type="project" value="InterPro"/>
</dbReference>
<comment type="caution">
    <text evidence="8">The sequence shown here is derived from an EMBL/GenBank/DDBJ whole genome shotgun (WGS) entry which is preliminary data.</text>
</comment>
<dbReference type="GO" id="GO:0007166">
    <property type="term" value="P:cell surface receptor signaling pathway"/>
    <property type="evidence" value="ECO:0007669"/>
    <property type="project" value="InterPro"/>
</dbReference>
<feature type="transmembrane region" description="Helical" evidence="5">
    <location>
        <begin position="656"/>
        <end position="672"/>
    </location>
</feature>
<keyword evidence="6" id="KW-0732">Signal</keyword>
<organism evidence="8 9">
    <name type="scientific">Cloeon dipterum</name>
    <dbReference type="NCBI Taxonomy" id="197152"/>
    <lineage>
        <taxon>Eukaryota</taxon>
        <taxon>Metazoa</taxon>
        <taxon>Ecdysozoa</taxon>
        <taxon>Arthropoda</taxon>
        <taxon>Hexapoda</taxon>
        <taxon>Insecta</taxon>
        <taxon>Pterygota</taxon>
        <taxon>Palaeoptera</taxon>
        <taxon>Ephemeroptera</taxon>
        <taxon>Pisciforma</taxon>
        <taxon>Baetidae</taxon>
        <taxon>Cloeon</taxon>
    </lineage>
</organism>
<feature type="transmembrane region" description="Helical" evidence="5">
    <location>
        <begin position="742"/>
        <end position="761"/>
    </location>
</feature>
<name>A0A8S1DG64_9INSE</name>
<sequence length="853" mass="95318">MEASIFTLLLVIGLSSGKDFCKEELRRSVQDADLLKNGTLMTGEGALYPAGTYWKDEAEGHWWVCPCLLEHCIRICDDDFAELIVSRSITRTSYGIINWEKVFDAHQTPLEYFKLVKNAKCKDASAELLTDDEFEILYDGQLVVKSSNETVDIEQYCVNKTGILYTHLVRCLEKSLPAERQLYMLVLFVSSVCLIWTAFAYYYSPVIKSNHGNIVVCHSASLAVFSLALYVVHNHGRFAEQAFGLSFGCLPPYAYLASVLWINCVCIDLYLVSKGLGWTHNNAYLTKMSIYSFCAPLAIVAVVLIVNAADGTATCWIDGPAYEWVFYLGPSLIVILANFYLLYTTYSRGNANPVPTTEESGEAANRARARDEVDMLRNNKQRGLFLTALLGFVFFTKALPNICDAAAGTDSPAARRLNYEMRVAVLSVLLLCGVAAGKDFCPEELRMNVPDAKLLDSGHLLTQEDEYPTGTFWNDEEEETWWVCPCLLGHCIRICDDDFAKLIVSRSITQTSYGIINWEKVFDAHQTPLEYFKLVKNAKCKDASAELLTDDEFEILYDGQLVVKSSNETVDIEQYCVKTGILSTYLVRCLEKSLPAERQLYILVLIVSSVCLIWTAFAYNSSPVIKSNHGNIVVFHSASLAVFSLALYVVHNHGRFAGQAFGLIFGCLPPYAYLASVLWINCVCIDLYLVFKGLGWTHNNAYLTKMSIYSFCAPLAIVAVVLIVNAADGTATCWIDGPAYEWVFYLGPSLIAILANFYLLYTTYSRGSANPVPTTEETGEAANRARARDEVDMLRNNKQRGLFLTALLGFVFFAKALPYFCNVGHIWYYFLSLTGALQGLLTFCVLMLFTSRS</sequence>
<dbReference type="PANTHER" id="PTHR46953">
    <property type="entry name" value="G-PROTEIN COUPLED RECEPTOR MTH-LIKE 1-RELATED"/>
    <property type="match status" value="1"/>
</dbReference>
<dbReference type="CDD" id="cd13952">
    <property type="entry name" value="7tm_classB"/>
    <property type="match status" value="1"/>
</dbReference>
<dbReference type="AlphaFoldDB" id="A0A8S1DG64"/>
<proteinExistence type="predicted"/>